<evidence type="ECO:0000256" key="3">
    <source>
        <dbReference type="ARBA" id="ARBA00022454"/>
    </source>
</evidence>
<accession>A0A7J7I2T1</accession>
<keyword evidence="7" id="KW-0539">Nucleus</keyword>
<keyword evidence="6" id="KW-0862">Zinc</keyword>
<reference evidence="12" key="1">
    <citation type="journal article" date="2020" name="Nat. Commun.">
        <title>Genome assembly of wild tea tree DASZ reveals pedigree and selection history of tea varieties.</title>
        <authorList>
            <person name="Zhang W."/>
            <person name="Zhang Y."/>
            <person name="Qiu H."/>
            <person name="Guo Y."/>
            <person name="Wan H."/>
            <person name="Zhang X."/>
            <person name="Scossa F."/>
            <person name="Alseekh S."/>
            <person name="Zhang Q."/>
            <person name="Wang P."/>
            <person name="Xu L."/>
            <person name="Schmidt M.H."/>
            <person name="Jia X."/>
            <person name="Li D."/>
            <person name="Zhu A."/>
            <person name="Guo F."/>
            <person name="Chen W."/>
            <person name="Ni D."/>
            <person name="Usadel B."/>
            <person name="Fernie A.R."/>
            <person name="Wen W."/>
        </authorList>
    </citation>
    <scope>NUCLEOTIDE SEQUENCE [LARGE SCALE GENOMIC DNA]</scope>
    <source>
        <strain evidence="12">cv. G240</strain>
    </source>
</reference>
<dbReference type="PROSITE" id="PS50280">
    <property type="entry name" value="SET"/>
    <property type="match status" value="1"/>
</dbReference>
<reference evidence="11 12" key="2">
    <citation type="submission" date="2020-07" db="EMBL/GenBank/DDBJ databases">
        <title>Genome assembly of wild tea tree DASZ reveals pedigree and selection history of tea varieties.</title>
        <authorList>
            <person name="Zhang W."/>
        </authorList>
    </citation>
    <scope>NUCLEOTIDE SEQUENCE [LARGE SCALE GENOMIC DNA]</scope>
    <source>
        <strain evidence="12">cv. G240</strain>
        <tissue evidence="11">Leaf</tissue>
    </source>
</reference>
<evidence type="ECO:0000259" key="10">
    <source>
        <dbReference type="PROSITE" id="PS50867"/>
    </source>
</evidence>
<evidence type="ECO:0000256" key="2">
    <source>
        <dbReference type="ARBA" id="ARBA00004286"/>
    </source>
</evidence>
<dbReference type="InterPro" id="IPR025776">
    <property type="entry name" value="SUVR4/1/2"/>
</dbReference>
<evidence type="ECO:0000256" key="7">
    <source>
        <dbReference type="ARBA" id="ARBA00023242"/>
    </source>
</evidence>
<proteinExistence type="predicted"/>
<evidence type="ECO:0000256" key="6">
    <source>
        <dbReference type="ARBA" id="ARBA00022833"/>
    </source>
</evidence>
<name>A0A7J7I2T1_CAMSI</name>
<dbReference type="CDD" id="cd10538">
    <property type="entry name" value="SET_SETDB-like"/>
    <property type="match status" value="1"/>
</dbReference>
<dbReference type="PANTHER" id="PTHR46450:SF24">
    <property type="entry name" value="HISTONE-LYSINE N-METHYLTRANSFERASE SUVR4"/>
    <property type="match status" value="1"/>
</dbReference>
<keyword evidence="4" id="KW-0808">Transferase</keyword>
<dbReference type="FunFam" id="2.170.270.10:FF:000046">
    <property type="entry name" value="SET-domain containing protein lysine methyltransferase family protein"/>
    <property type="match status" value="1"/>
</dbReference>
<dbReference type="Pfam" id="PF00856">
    <property type="entry name" value="SET"/>
    <property type="match status" value="1"/>
</dbReference>
<dbReference type="Proteomes" id="UP000593564">
    <property type="component" value="Unassembled WGS sequence"/>
</dbReference>
<keyword evidence="3" id="KW-0158">Chromosome</keyword>
<keyword evidence="12" id="KW-1185">Reference proteome</keyword>
<organism evidence="11 12">
    <name type="scientific">Camellia sinensis</name>
    <name type="common">Tea plant</name>
    <name type="synonym">Thea sinensis</name>
    <dbReference type="NCBI Taxonomy" id="4442"/>
    <lineage>
        <taxon>Eukaryota</taxon>
        <taxon>Viridiplantae</taxon>
        <taxon>Streptophyta</taxon>
        <taxon>Embryophyta</taxon>
        <taxon>Tracheophyta</taxon>
        <taxon>Spermatophyta</taxon>
        <taxon>Magnoliopsida</taxon>
        <taxon>eudicotyledons</taxon>
        <taxon>Gunneridae</taxon>
        <taxon>Pentapetalae</taxon>
        <taxon>asterids</taxon>
        <taxon>Ericales</taxon>
        <taxon>Theaceae</taxon>
        <taxon>Camellia</taxon>
    </lineage>
</organism>
<dbReference type="InterPro" id="IPR007728">
    <property type="entry name" value="Pre-SET_dom"/>
</dbReference>
<dbReference type="InterPro" id="IPR001214">
    <property type="entry name" value="SET_dom"/>
</dbReference>
<dbReference type="PANTHER" id="PTHR46450">
    <property type="entry name" value="INACTIVE HISTONE-LYSINE N-METHYLTRANSFERASE SUVR1-RELATED"/>
    <property type="match status" value="1"/>
</dbReference>
<dbReference type="EMBL" id="JACBKZ010000001">
    <property type="protein sequence ID" value="KAF5959323.1"/>
    <property type="molecule type" value="Genomic_DNA"/>
</dbReference>
<feature type="domain" description="SET" evidence="9">
    <location>
        <begin position="527"/>
        <end position="661"/>
    </location>
</feature>
<dbReference type="GO" id="GO:0005694">
    <property type="term" value="C:chromosome"/>
    <property type="evidence" value="ECO:0007669"/>
    <property type="project" value="UniProtKB-SubCell"/>
</dbReference>
<evidence type="ECO:0000256" key="1">
    <source>
        <dbReference type="ARBA" id="ARBA00004123"/>
    </source>
</evidence>
<feature type="compositionally biased region" description="Polar residues" evidence="8">
    <location>
        <begin position="129"/>
        <end position="138"/>
    </location>
</feature>
<protein>
    <recommendedName>
        <fullName evidence="13">SET domain-containing protein</fullName>
    </recommendedName>
</protein>
<dbReference type="InterPro" id="IPR018848">
    <property type="entry name" value="WIYLD_domain"/>
</dbReference>
<evidence type="ECO:0000256" key="4">
    <source>
        <dbReference type="ARBA" id="ARBA00022679"/>
    </source>
</evidence>
<comment type="subcellular location">
    <subcellularLocation>
        <location evidence="2">Chromosome</location>
    </subcellularLocation>
    <subcellularLocation>
        <location evidence="1">Nucleus</location>
    </subcellularLocation>
</comment>
<keyword evidence="5" id="KW-0479">Metal-binding</keyword>
<dbReference type="PROSITE" id="PS51580">
    <property type="entry name" value="SAM_MT43_3"/>
    <property type="match status" value="1"/>
</dbReference>
<dbReference type="InterPro" id="IPR043017">
    <property type="entry name" value="WIYLD_dom_sf"/>
</dbReference>
<evidence type="ECO:0000313" key="11">
    <source>
        <dbReference type="EMBL" id="KAF5959323.1"/>
    </source>
</evidence>
<dbReference type="AlphaFoldDB" id="A0A7J7I2T1"/>
<evidence type="ECO:0000256" key="8">
    <source>
        <dbReference type="SAM" id="MobiDB-lite"/>
    </source>
</evidence>
<dbReference type="OrthoDB" id="308383at2759"/>
<dbReference type="GO" id="GO:0042054">
    <property type="term" value="F:histone methyltransferase activity"/>
    <property type="evidence" value="ECO:0007669"/>
    <property type="project" value="InterPro"/>
</dbReference>
<dbReference type="Pfam" id="PF05033">
    <property type="entry name" value="Pre-SET"/>
    <property type="match status" value="1"/>
</dbReference>
<dbReference type="SMART" id="SM00468">
    <property type="entry name" value="PreSET"/>
    <property type="match status" value="1"/>
</dbReference>
<gene>
    <name evidence="11" type="ORF">HYC85_000532</name>
</gene>
<sequence>MAPNPKVLKAFSAMKVLGIPTETVKPVLRNLLKLYDNNWELIEEDSYRTLADAIFECTDDKRREDKKKSAMEHDGPEPPLKKLHLEQQEDQVSSTMDNANTVLGLEEGEKPQTSIVPKLMESSQSCSKDIKIGSSSHSLPEAVSNKGKDPMSLHLATKFTKSSSERASSALLSNQTRDGAAFDHMLRKKKHKDCRGEDFVVPKRKKSVNDVPALPGTLEGSSIGNSSIKELVSPCDNKDNQADASACNPGTTSPNNFEIASSLSGDVKISLNCNSALGQTNFHAPNLDTVLKFVENKYLRSYKIVAFQFSVLKLLKDFCESYLELGTDSTDRSLIKKEASCSESTNSCGLVVTQQQATSHDRKRTSRKINDITKGTEKVRISLIDDTGNEHIPKFVYIAQNIVYQNAYIHFSLARIADDDCCSRCLGDCLSLSIPCACARDTGGEFAYTPQGLLKEEFLKACISMNREPQKHYHFYCEDCPLERAKNGIRPAPCKGHLVRKFIKECWRKCGCNMQCGNRVVQRGITCKLQVFLTNDGKGWGVRTLQDLPKGSFVCEYVGEILTNMELYERNKQSSGNERHTYPVLLDADWGSEGVLKDEDALCLDATFYGNVARFVNHRCFDANLLEIPVEVESPDHHYYHLAFFTKRNVDALEELTWDYGIDFDDHNHPIKAFQCCCRSAFCRDVRGKGTTSSAIR</sequence>
<dbReference type="SUPFAM" id="SSF82199">
    <property type="entry name" value="SET domain"/>
    <property type="match status" value="1"/>
</dbReference>
<evidence type="ECO:0000259" key="9">
    <source>
        <dbReference type="PROSITE" id="PS50280"/>
    </source>
</evidence>
<evidence type="ECO:0008006" key="13">
    <source>
        <dbReference type="Google" id="ProtNLM"/>
    </source>
</evidence>
<dbReference type="GO" id="GO:0008270">
    <property type="term" value="F:zinc ion binding"/>
    <property type="evidence" value="ECO:0007669"/>
    <property type="project" value="InterPro"/>
</dbReference>
<evidence type="ECO:0000256" key="5">
    <source>
        <dbReference type="ARBA" id="ARBA00022723"/>
    </source>
</evidence>
<feature type="domain" description="Pre-SET" evidence="10">
    <location>
        <begin position="428"/>
        <end position="524"/>
    </location>
</feature>
<evidence type="ECO:0000313" key="12">
    <source>
        <dbReference type="Proteomes" id="UP000593564"/>
    </source>
</evidence>
<dbReference type="Pfam" id="PF10440">
    <property type="entry name" value="WIYLD"/>
    <property type="match status" value="1"/>
</dbReference>
<feature type="region of interest" description="Disordered" evidence="8">
    <location>
        <begin position="61"/>
        <end position="94"/>
    </location>
</feature>
<dbReference type="Gene3D" id="2.170.270.10">
    <property type="entry name" value="SET domain"/>
    <property type="match status" value="1"/>
</dbReference>
<dbReference type="InterPro" id="IPR046341">
    <property type="entry name" value="SET_dom_sf"/>
</dbReference>
<dbReference type="SMART" id="SM00317">
    <property type="entry name" value="SET"/>
    <property type="match status" value="1"/>
</dbReference>
<dbReference type="GO" id="GO:0005634">
    <property type="term" value="C:nucleus"/>
    <property type="evidence" value="ECO:0007669"/>
    <property type="project" value="UniProtKB-SubCell"/>
</dbReference>
<dbReference type="PROSITE" id="PS50867">
    <property type="entry name" value="PRE_SET"/>
    <property type="match status" value="1"/>
</dbReference>
<feature type="region of interest" description="Disordered" evidence="8">
    <location>
        <begin position="129"/>
        <end position="149"/>
    </location>
</feature>
<dbReference type="Gene3D" id="1.10.8.850">
    <property type="entry name" value="Histone-lysine N methyltransferase , C-terminal domain-like"/>
    <property type="match status" value="1"/>
</dbReference>
<comment type="caution">
    <text evidence="11">The sequence shown here is derived from an EMBL/GenBank/DDBJ whole genome shotgun (WGS) entry which is preliminary data.</text>
</comment>
<feature type="compositionally biased region" description="Basic and acidic residues" evidence="8">
    <location>
        <begin position="61"/>
        <end position="87"/>
    </location>
</feature>